<keyword evidence="1" id="KW-1133">Transmembrane helix</keyword>
<name>A0A1M5TZB5_9FIRM</name>
<evidence type="ECO:0000256" key="1">
    <source>
        <dbReference type="SAM" id="Phobius"/>
    </source>
</evidence>
<evidence type="ECO:0000313" key="2">
    <source>
        <dbReference type="EMBL" id="SHH56028.1"/>
    </source>
</evidence>
<feature type="transmembrane region" description="Helical" evidence="1">
    <location>
        <begin position="6"/>
        <end position="27"/>
    </location>
</feature>
<organism evidence="2 3">
    <name type="scientific">Tepidibacter thalassicus DSM 15285</name>
    <dbReference type="NCBI Taxonomy" id="1123350"/>
    <lineage>
        <taxon>Bacteria</taxon>
        <taxon>Bacillati</taxon>
        <taxon>Bacillota</taxon>
        <taxon>Clostridia</taxon>
        <taxon>Peptostreptococcales</taxon>
        <taxon>Peptostreptococcaceae</taxon>
        <taxon>Tepidibacter</taxon>
    </lineage>
</organism>
<accession>A0A1M5TZB5</accession>
<evidence type="ECO:0000313" key="3">
    <source>
        <dbReference type="Proteomes" id="UP000242520"/>
    </source>
</evidence>
<protein>
    <submittedName>
        <fullName evidence="2">Uncharacterized protein</fullName>
    </submittedName>
</protein>
<dbReference type="EMBL" id="FQXH01000053">
    <property type="protein sequence ID" value="SHH56028.1"/>
    <property type="molecule type" value="Genomic_DNA"/>
</dbReference>
<gene>
    <name evidence="2" type="ORF">SAMN02744040_02343</name>
</gene>
<keyword evidence="1" id="KW-0812">Transmembrane</keyword>
<dbReference type="AlphaFoldDB" id="A0A1M5TZB5"/>
<keyword evidence="1" id="KW-0472">Membrane</keyword>
<proteinExistence type="predicted"/>
<reference evidence="3" key="1">
    <citation type="submission" date="2016-11" db="EMBL/GenBank/DDBJ databases">
        <authorList>
            <person name="Varghese N."/>
            <person name="Submissions S."/>
        </authorList>
    </citation>
    <scope>NUCLEOTIDE SEQUENCE [LARGE SCALE GENOMIC DNA]</scope>
    <source>
        <strain evidence="3">DSM 15285</strain>
    </source>
</reference>
<dbReference type="Proteomes" id="UP000242520">
    <property type="component" value="Unassembled WGS sequence"/>
</dbReference>
<sequence>MLAPEAIALALGVEALTGAIVYLTGITSQNGYVRTYRYKDYSVNEERVETYIFSSYTDAQNEVGARFIGGCNNEAKPLYSGVGAGL</sequence>
<dbReference type="RefSeq" id="WP_072726593.1">
    <property type="nucleotide sequence ID" value="NZ_FQXH01000053.1"/>
</dbReference>
<keyword evidence="3" id="KW-1185">Reference proteome</keyword>